<name>A0A9Q0R7B3_ANAIG</name>
<accession>A0A9Q0R7B3</accession>
<dbReference type="PANTHER" id="PTHR35273:SF2">
    <property type="entry name" value="ALPHA-GALACTOSIDASE"/>
    <property type="match status" value="1"/>
</dbReference>
<feature type="chain" id="PRO_5040325947" evidence="2">
    <location>
        <begin position="22"/>
        <end position="288"/>
    </location>
</feature>
<dbReference type="Proteomes" id="UP001149090">
    <property type="component" value="Unassembled WGS sequence"/>
</dbReference>
<keyword evidence="1" id="KW-1133">Transmembrane helix</keyword>
<organism evidence="4 5">
    <name type="scientific">Anaeramoeba ignava</name>
    <name type="common">Anaerobic marine amoeba</name>
    <dbReference type="NCBI Taxonomy" id="1746090"/>
    <lineage>
        <taxon>Eukaryota</taxon>
        <taxon>Metamonada</taxon>
        <taxon>Anaeramoebidae</taxon>
        <taxon>Anaeramoeba</taxon>
    </lineage>
</organism>
<keyword evidence="2" id="KW-0732">Signal</keyword>
<dbReference type="Pfam" id="PF03537">
    <property type="entry name" value="Glyco_hydro_114"/>
    <property type="match status" value="1"/>
</dbReference>
<dbReference type="InterPro" id="IPR004352">
    <property type="entry name" value="GH114_TIM-barrel"/>
</dbReference>
<dbReference type="Gene3D" id="3.20.20.70">
    <property type="entry name" value="Aldolase class I"/>
    <property type="match status" value="1"/>
</dbReference>
<dbReference type="OMA" id="VMGMKNG"/>
<keyword evidence="1" id="KW-0812">Transmembrane</keyword>
<feature type="signal peptide" evidence="2">
    <location>
        <begin position="1"/>
        <end position="21"/>
    </location>
</feature>
<evidence type="ECO:0000259" key="3">
    <source>
        <dbReference type="Pfam" id="PF03537"/>
    </source>
</evidence>
<protein>
    <submittedName>
        <fullName evidence="4">Alpha-14 polygalactosaminidase</fullName>
    </submittedName>
</protein>
<dbReference type="InterPro" id="IPR017853">
    <property type="entry name" value="GH"/>
</dbReference>
<dbReference type="OrthoDB" id="2108802at2759"/>
<sequence>MKYTILLIIFLLTLKSKETNGVAKGTSWLLQLDGEVRRDLTLEEAKFYDIDLFDTNSTTVAELKNEGRIVIAYMSCGSWENWRPDAGDFPTEAIGNKLSGWAGEKWLDTTNSEVRTIMTQRMDLAVSKGFDGIDCDNVDAGFASNPYQLTGFYLNSSTALDYLSFISQQANSRGLLRGLKNCASVSNTTQVRNWFDFAVVESCFVWDECDYFFGFLQDGKAVFDAEYLGQDIDLNECTFAQQNQMGLLFFPQDQDLDGQFWPCPTTSFASVFVFNFVLVCFLLFFNLF</sequence>
<feature type="transmembrane region" description="Helical" evidence="1">
    <location>
        <begin position="268"/>
        <end position="287"/>
    </location>
</feature>
<evidence type="ECO:0000313" key="5">
    <source>
        <dbReference type="Proteomes" id="UP001149090"/>
    </source>
</evidence>
<dbReference type="EMBL" id="JAPDFW010000101">
    <property type="protein sequence ID" value="KAJ5069927.1"/>
    <property type="molecule type" value="Genomic_DNA"/>
</dbReference>
<gene>
    <name evidence="4" type="ORF">M0811_11439</name>
</gene>
<reference evidence="4" key="1">
    <citation type="submission" date="2022-10" db="EMBL/GenBank/DDBJ databases">
        <title>Novel sulphate-reducing endosymbionts in the free-living metamonad Anaeramoeba.</title>
        <authorList>
            <person name="Jerlstrom-Hultqvist J."/>
            <person name="Cepicka I."/>
            <person name="Gallot-Lavallee L."/>
            <person name="Salas-Leiva D."/>
            <person name="Curtis B.A."/>
            <person name="Zahonova K."/>
            <person name="Pipaliya S."/>
            <person name="Dacks J."/>
            <person name="Roger A.J."/>
        </authorList>
    </citation>
    <scope>NUCLEOTIDE SEQUENCE</scope>
    <source>
        <strain evidence="4">BMAN</strain>
    </source>
</reference>
<feature type="domain" description="Glycoside-hydrolase family GH114 TIM-barrel" evidence="3">
    <location>
        <begin position="27"/>
        <end position="256"/>
    </location>
</feature>
<dbReference type="SUPFAM" id="SSF51445">
    <property type="entry name" value="(Trans)glycosidases"/>
    <property type="match status" value="1"/>
</dbReference>
<comment type="caution">
    <text evidence="4">The sequence shown here is derived from an EMBL/GenBank/DDBJ whole genome shotgun (WGS) entry which is preliminary data.</text>
</comment>
<dbReference type="InterPro" id="IPR013785">
    <property type="entry name" value="Aldolase_TIM"/>
</dbReference>
<proteinExistence type="predicted"/>
<keyword evidence="1" id="KW-0472">Membrane</keyword>
<evidence type="ECO:0000256" key="2">
    <source>
        <dbReference type="SAM" id="SignalP"/>
    </source>
</evidence>
<evidence type="ECO:0000256" key="1">
    <source>
        <dbReference type="SAM" id="Phobius"/>
    </source>
</evidence>
<dbReference type="PANTHER" id="PTHR35273">
    <property type="entry name" value="ALPHA-1,4 POLYGALACTOSAMINIDASE, PUTATIVE (AFU_ORTHOLOGUE AFUA_3G07890)-RELATED"/>
    <property type="match status" value="1"/>
</dbReference>
<keyword evidence="5" id="KW-1185">Reference proteome</keyword>
<evidence type="ECO:0000313" key="4">
    <source>
        <dbReference type="EMBL" id="KAJ5069927.1"/>
    </source>
</evidence>
<dbReference type="AlphaFoldDB" id="A0A9Q0R7B3"/>